<gene>
    <name evidence="2" type="ORF">MUN79_02425</name>
</gene>
<evidence type="ECO:0000313" key="3">
    <source>
        <dbReference type="Proteomes" id="UP000831796"/>
    </source>
</evidence>
<organism evidence="2 3">
    <name type="scientific">Hymenobacter cellulosilyticus</name>
    <dbReference type="NCBI Taxonomy" id="2932248"/>
    <lineage>
        <taxon>Bacteria</taxon>
        <taxon>Pseudomonadati</taxon>
        <taxon>Bacteroidota</taxon>
        <taxon>Cytophagia</taxon>
        <taxon>Cytophagales</taxon>
        <taxon>Hymenobacteraceae</taxon>
        <taxon>Hymenobacter</taxon>
    </lineage>
</organism>
<dbReference type="Pfam" id="PF20329">
    <property type="entry name" value="DUF6624"/>
    <property type="match status" value="1"/>
</dbReference>
<feature type="chain" id="PRO_5035908029" description="DUF4919 domain-containing protein" evidence="1">
    <location>
        <begin position="20"/>
        <end position="221"/>
    </location>
</feature>
<name>A0A8T9Q5B8_9BACT</name>
<accession>A0A8T9Q5B8</accession>
<dbReference type="RefSeq" id="WP_244676224.1">
    <property type="nucleotide sequence ID" value="NZ_CP095046.1"/>
</dbReference>
<evidence type="ECO:0008006" key="4">
    <source>
        <dbReference type="Google" id="ProtNLM"/>
    </source>
</evidence>
<protein>
    <recommendedName>
        <fullName evidence="4">DUF4919 domain-containing protein</fullName>
    </recommendedName>
</protein>
<dbReference type="Proteomes" id="UP000831796">
    <property type="component" value="Chromosome"/>
</dbReference>
<sequence>MKHILRVALLSGLALPAAAQAPKLNPQLKHELDSIYAVDQRYREMLFDPQQSRNPDSLAAVLGVPKAELNKTIMDRMVQTDKTNLARVQVLLKQYGYPGKTLVGTPTNEAVWHVIQHNPATIPQYLPLIKAAAEKGELPFSRYAMMLDRQLMTEGKEQLYGTQVTGYNGQPAFVWPIQNAAQVNQRRKQAGFTNTVEQNATRLGVTYKVLTLEDVAKMPKQ</sequence>
<keyword evidence="1" id="KW-0732">Signal</keyword>
<feature type="signal peptide" evidence="1">
    <location>
        <begin position="1"/>
        <end position="19"/>
    </location>
</feature>
<dbReference type="InterPro" id="IPR046732">
    <property type="entry name" value="DUF6624"/>
</dbReference>
<evidence type="ECO:0000256" key="1">
    <source>
        <dbReference type="SAM" id="SignalP"/>
    </source>
</evidence>
<proteinExistence type="predicted"/>
<dbReference type="AlphaFoldDB" id="A0A8T9Q5B8"/>
<dbReference type="EMBL" id="CP095046">
    <property type="protein sequence ID" value="UOQ72866.1"/>
    <property type="molecule type" value="Genomic_DNA"/>
</dbReference>
<reference evidence="2" key="1">
    <citation type="submission" date="2022-04" db="EMBL/GenBank/DDBJ databases">
        <title>Hymenobacter sp. isolated from the air.</title>
        <authorList>
            <person name="Won M."/>
            <person name="Lee C.-M."/>
            <person name="Woen H.-Y."/>
            <person name="Kwon S.-W."/>
        </authorList>
    </citation>
    <scope>NUCLEOTIDE SEQUENCE</scope>
    <source>
        <strain evidence="2">5116S-3</strain>
    </source>
</reference>
<evidence type="ECO:0000313" key="2">
    <source>
        <dbReference type="EMBL" id="UOQ72866.1"/>
    </source>
</evidence>
<keyword evidence="3" id="KW-1185">Reference proteome</keyword>
<dbReference type="KEGG" id="hcu:MUN79_02425"/>